<dbReference type="EC" id="2.7.1.130" evidence="3 13"/>
<proteinExistence type="inferred from homology"/>
<dbReference type="InterPro" id="IPR003758">
    <property type="entry name" value="LpxK"/>
</dbReference>
<keyword evidence="15" id="KW-1185">Reference proteome</keyword>
<dbReference type="PANTHER" id="PTHR42724:SF1">
    <property type="entry name" value="TETRAACYLDISACCHARIDE 4'-KINASE, MITOCHONDRIAL-RELATED"/>
    <property type="match status" value="1"/>
</dbReference>
<accession>A0A3R9NYZ5</accession>
<dbReference type="GO" id="GO:0009029">
    <property type="term" value="F:lipid-A 4'-kinase activity"/>
    <property type="evidence" value="ECO:0007669"/>
    <property type="project" value="UniProtKB-UniRule"/>
</dbReference>
<evidence type="ECO:0000256" key="3">
    <source>
        <dbReference type="ARBA" id="ARBA00012071"/>
    </source>
</evidence>
<evidence type="ECO:0000256" key="12">
    <source>
        <dbReference type="ARBA" id="ARBA00029757"/>
    </source>
</evidence>
<dbReference type="PANTHER" id="PTHR42724">
    <property type="entry name" value="TETRAACYLDISACCHARIDE 4'-KINASE"/>
    <property type="match status" value="1"/>
</dbReference>
<evidence type="ECO:0000256" key="8">
    <source>
        <dbReference type="ARBA" id="ARBA00022741"/>
    </source>
</evidence>
<dbReference type="OrthoDB" id="9789797at2"/>
<dbReference type="SUPFAM" id="SSF52540">
    <property type="entry name" value="P-loop containing nucleoside triphosphate hydrolases"/>
    <property type="match status" value="1"/>
</dbReference>
<reference evidence="14 15" key="1">
    <citation type="submission" date="2018-12" db="EMBL/GenBank/DDBJ databases">
        <title>Sequencing of bacterial isolates from soil warming experiment in Harvard Forest, Massachusetts, USA.</title>
        <authorList>
            <person name="Deangelis K."/>
        </authorList>
    </citation>
    <scope>NUCLEOTIDE SEQUENCE [LARGE SCALE GENOMIC DNA]</scope>
    <source>
        <strain evidence="14 15">EB153</strain>
    </source>
</reference>
<protein>
    <recommendedName>
        <fullName evidence="4 13">Tetraacyldisaccharide 4'-kinase</fullName>
        <ecNumber evidence="3 13">2.7.1.130</ecNumber>
    </recommendedName>
    <alternativeName>
        <fullName evidence="12 13">Lipid A 4'-kinase</fullName>
    </alternativeName>
</protein>
<evidence type="ECO:0000256" key="7">
    <source>
        <dbReference type="ARBA" id="ARBA00022679"/>
    </source>
</evidence>
<keyword evidence="5 13" id="KW-0444">Lipid biosynthesis</keyword>
<comment type="caution">
    <text evidence="14">The sequence shown here is derived from an EMBL/GenBank/DDBJ whole genome shotgun (WGS) entry which is preliminary data.</text>
</comment>
<dbReference type="GO" id="GO:0005886">
    <property type="term" value="C:plasma membrane"/>
    <property type="evidence" value="ECO:0007669"/>
    <property type="project" value="TreeGrafter"/>
</dbReference>
<evidence type="ECO:0000313" key="15">
    <source>
        <dbReference type="Proteomes" id="UP000269669"/>
    </source>
</evidence>
<gene>
    <name evidence="13" type="primary">lpxK</name>
    <name evidence="14" type="ORF">EDE15_3600</name>
</gene>
<evidence type="ECO:0000256" key="2">
    <source>
        <dbReference type="ARBA" id="ARBA00004870"/>
    </source>
</evidence>
<dbReference type="AlphaFoldDB" id="A0A3R9NYZ5"/>
<evidence type="ECO:0000256" key="10">
    <source>
        <dbReference type="ARBA" id="ARBA00022840"/>
    </source>
</evidence>
<evidence type="ECO:0000256" key="9">
    <source>
        <dbReference type="ARBA" id="ARBA00022777"/>
    </source>
</evidence>
<evidence type="ECO:0000256" key="6">
    <source>
        <dbReference type="ARBA" id="ARBA00022556"/>
    </source>
</evidence>
<dbReference type="GO" id="GO:0009244">
    <property type="term" value="P:lipopolysaccharide core region biosynthetic process"/>
    <property type="evidence" value="ECO:0007669"/>
    <property type="project" value="TreeGrafter"/>
</dbReference>
<sequence>MTIRRPVLLPLAPIYGAALAAKKTMFRRGWLKQNRLPSPVISIGSISAGGAGKTPMVLLLADILRRRGYAVRILTRGYKRTSELIERVEPYDDPGFHGDEPVLMAQRSGVAVFAGADRYRAGLLAELDEDHGKIAVNLLDDGFQHRQLARDVDIVLLTQEDVEDHLLPAGNLREPLSAVREADIIVLREEEVFALQPVIRRLTGEGSSPTVWIIQRRLSLGEAGEVSLPALPLAFCGIARPESFTSMLQAEGCMPVDTVSFPDHHAYDDRDIARLLEQARHRGANGFITTEKDAVKLTPVMRDHLATVGPLIVTRLQVELLDEKEALQQLLSMVDKLDRRKR</sequence>
<comment type="pathway">
    <text evidence="2 13">Glycolipid biosynthesis; lipid IV(A) biosynthesis; lipid IV(A) from (3R)-3-hydroxytetradecanoyl-[acyl-carrier-protein] and UDP-N-acetyl-alpha-D-glucosamine: step 6/6.</text>
</comment>
<comment type="similarity">
    <text evidence="13">Belongs to the LpxK family.</text>
</comment>
<evidence type="ECO:0000313" key="14">
    <source>
        <dbReference type="EMBL" id="RSL18044.1"/>
    </source>
</evidence>
<comment type="catalytic activity">
    <reaction evidence="13">
        <text>a lipid A disaccharide + ATP = a lipid IVA + ADP + H(+)</text>
        <dbReference type="Rhea" id="RHEA:67840"/>
        <dbReference type="ChEBI" id="CHEBI:15378"/>
        <dbReference type="ChEBI" id="CHEBI:30616"/>
        <dbReference type="ChEBI" id="CHEBI:176343"/>
        <dbReference type="ChEBI" id="CHEBI:176425"/>
        <dbReference type="ChEBI" id="CHEBI:456216"/>
        <dbReference type="EC" id="2.7.1.130"/>
    </reaction>
</comment>
<evidence type="ECO:0000256" key="13">
    <source>
        <dbReference type="HAMAP-Rule" id="MF_00409"/>
    </source>
</evidence>
<evidence type="ECO:0000256" key="1">
    <source>
        <dbReference type="ARBA" id="ARBA00002274"/>
    </source>
</evidence>
<dbReference type="GO" id="GO:0009245">
    <property type="term" value="P:lipid A biosynthetic process"/>
    <property type="evidence" value="ECO:0007669"/>
    <property type="project" value="UniProtKB-UniRule"/>
</dbReference>
<dbReference type="HAMAP" id="MF_00409">
    <property type="entry name" value="LpxK"/>
    <property type="match status" value="1"/>
</dbReference>
<name>A0A3R9NYZ5_9BACT</name>
<dbReference type="Pfam" id="PF02606">
    <property type="entry name" value="LpxK"/>
    <property type="match status" value="1"/>
</dbReference>
<keyword evidence="7 13" id="KW-0808">Transferase</keyword>
<feature type="binding site" evidence="13">
    <location>
        <begin position="47"/>
        <end position="54"/>
    </location>
    <ligand>
        <name>ATP</name>
        <dbReference type="ChEBI" id="CHEBI:30616"/>
    </ligand>
</feature>
<keyword evidence="8 13" id="KW-0547">Nucleotide-binding</keyword>
<dbReference type="EMBL" id="RSDW01000001">
    <property type="protein sequence ID" value="RSL18044.1"/>
    <property type="molecule type" value="Genomic_DNA"/>
</dbReference>
<dbReference type="NCBIfam" id="TIGR00682">
    <property type="entry name" value="lpxK"/>
    <property type="match status" value="1"/>
</dbReference>
<dbReference type="GO" id="GO:0005524">
    <property type="term" value="F:ATP binding"/>
    <property type="evidence" value="ECO:0007669"/>
    <property type="project" value="UniProtKB-UniRule"/>
</dbReference>
<evidence type="ECO:0000256" key="4">
    <source>
        <dbReference type="ARBA" id="ARBA00016436"/>
    </source>
</evidence>
<keyword evidence="9 13" id="KW-0418">Kinase</keyword>
<keyword evidence="10 13" id="KW-0067">ATP-binding</keyword>
<dbReference type="UniPathway" id="UPA00359">
    <property type="reaction ID" value="UER00482"/>
</dbReference>
<organism evidence="14 15">
    <name type="scientific">Edaphobacter aggregans</name>
    <dbReference type="NCBI Taxonomy" id="570835"/>
    <lineage>
        <taxon>Bacteria</taxon>
        <taxon>Pseudomonadati</taxon>
        <taxon>Acidobacteriota</taxon>
        <taxon>Terriglobia</taxon>
        <taxon>Terriglobales</taxon>
        <taxon>Acidobacteriaceae</taxon>
        <taxon>Edaphobacter</taxon>
    </lineage>
</organism>
<comment type="function">
    <text evidence="1 13">Transfers the gamma-phosphate of ATP to the 4'-position of a tetraacyldisaccharide 1-phosphate intermediate (termed DS-1-P) to form tetraacyldisaccharide 1,4'-bis-phosphate (lipid IVA).</text>
</comment>
<dbReference type="InterPro" id="IPR027417">
    <property type="entry name" value="P-loop_NTPase"/>
</dbReference>
<keyword evidence="11 13" id="KW-0443">Lipid metabolism</keyword>
<evidence type="ECO:0000256" key="11">
    <source>
        <dbReference type="ARBA" id="ARBA00023098"/>
    </source>
</evidence>
<dbReference type="RefSeq" id="WP_125486454.1">
    <property type="nucleotide sequence ID" value="NZ_RSDW01000001.1"/>
</dbReference>
<evidence type="ECO:0000256" key="5">
    <source>
        <dbReference type="ARBA" id="ARBA00022516"/>
    </source>
</evidence>
<keyword evidence="6 13" id="KW-0441">Lipid A biosynthesis</keyword>
<dbReference type="Proteomes" id="UP000269669">
    <property type="component" value="Unassembled WGS sequence"/>
</dbReference>